<sequence length="39" mass="4351">MSHYHTFARVKVLVRPMTHSTELIATPMITLSTSSCTTT</sequence>
<reference evidence="1" key="2">
    <citation type="journal article" date="2015" name="Data Brief">
        <title>Shoot transcriptome of the giant reed, Arundo donax.</title>
        <authorList>
            <person name="Barrero R.A."/>
            <person name="Guerrero F.D."/>
            <person name="Moolhuijzen P."/>
            <person name="Goolsby J.A."/>
            <person name="Tidwell J."/>
            <person name="Bellgard S.E."/>
            <person name="Bellgard M.I."/>
        </authorList>
    </citation>
    <scope>NUCLEOTIDE SEQUENCE</scope>
    <source>
        <tissue evidence="1">Shoot tissue taken approximately 20 cm above the soil surface</tissue>
    </source>
</reference>
<proteinExistence type="predicted"/>
<accession>A0A0A9E0K5</accession>
<dbReference type="EMBL" id="GBRH01208383">
    <property type="protein sequence ID" value="JAD89512.1"/>
    <property type="molecule type" value="Transcribed_RNA"/>
</dbReference>
<organism evidence="1">
    <name type="scientific">Arundo donax</name>
    <name type="common">Giant reed</name>
    <name type="synonym">Donax arundinaceus</name>
    <dbReference type="NCBI Taxonomy" id="35708"/>
    <lineage>
        <taxon>Eukaryota</taxon>
        <taxon>Viridiplantae</taxon>
        <taxon>Streptophyta</taxon>
        <taxon>Embryophyta</taxon>
        <taxon>Tracheophyta</taxon>
        <taxon>Spermatophyta</taxon>
        <taxon>Magnoliopsida</taxon>
        <taxon>Liliopsida</taxon>
        <taxon>Poales</taxon>
        <taxon>Poaceae</taxon>
        <taxon>PACMAD clade</taxon>
        <taxon>Arundinoideae</taxon>
        <taxon>Arundineae</taxon>
        <taxon>Arundo</taxon>
    </lineage>
</organism>
<reference evidence="1" key="1">
    <citation type="submission" date="2014-09" db="EMBL/GenBank/DDBJ databases">
        <authorList>
            <person name="Magalhaes I.L.F."/>
            <person name="Oliveira U."/>
            <person name="Santos F.R."/>
            <person name="Vidigal T.H.D.A."/>
            <person name="Brescovit A.D."/>
            <person name="Santos A.J."/>
        </authorList>
    </citation>
    <scope>NUCLEOTIDE SEQUENCE</scope>
    <source>
        <tissue evidence="1">Shoot tissue taken approximately 20 cm above the soil surface</tissue>
    </source>
</reference>
<name>A0A0A9E0K5_ARUDO</name>
<evidence type="ECO:0000313" key="1">
    <source>
        <dbReference type="EMBL" id="JAD89512.1"/>
    </source>
</evidence>
<dbReference type="AlphaFoldDB" id="A0A0A9E0K5"/>
<protein>
    <submittedName>
        <fullName evidence="1">Uncharacterized protein</fullName>
    </submittedName>
</protein>